<feature type="transmembrane region" description="Helical" evidence="1">
    <location>
        <begin position="49"/>
        <end position="69"/>
    </location>
</feature>
<keyword evidence="1" id="KW-0472">Membrane</keyword>
<reference evidence="2" key="1">
    <citation type="submission" date="2021-04" db="EMBL/GenBank/DDBJ databases">
        <title>Oceanospirillales bacteria with DddD are important DMSP degraders in coastal seawater.</title>
        <authorList>
            <person name="Liu J."/>
        </authorList>
    </citation>
    <scope>NUCLEOTIDE SEQUENCE</scope>
    <source>
        <strain evidence="2">GY6</strain>
    </source>
</reference>
<sequence>MSEVVQSKGKALALCLVPALILVYFVVGALSSGISIPGRDGAFSLSGKAAWIACLFPLLWLAGDVIRHYPALTISSAKRKIIGTLLTVTGAGLFFYAIIQ</sequence>
<feature type="transmembrane region" description="Helical" evidence="1">
    <location>
        <begin position="12"/>
        <end position="37"/>
    </location>
</feature>
<proteinExistence type="predicted"/>
<dbReference type="Proteomes" id="UP001059950">
    <property type="component" value="Chromosome"/>
</dbReference>
<dbReference type="EMBL" id="CP073344">
    <property type="protein sequence ID" value="UTW05165.1"/>
    <property type="molecule type" value="Genomic_DNA"/>
</dbReference>
<name>A0ABY5H1C0_9GAMM</name>
<gene>
    <name evidence="2" type="ORF">KDX31_09295</name>
</gene>
<keyword evidence="3" id="KW-1185">Reference proteome</keyword>
<keyword evidence="1" id="KW-1133">Transmembrane helix</keyword>
<accession>A0ABY5H1C0</accession>
<protein>
    <submittedName>
        <fullName evidence="2">Uncharacterized protein</fullName>
    </submittedName>
</protein>
<evidence type="ECO:0000313" key="3">
    <source>
        <dbReference type="Proteomes" id="UP001059950"/>
    </source>
</evidence>
<keyword evidence="1" id="KW-0812">Transmembrane</keyword>
<organism evidence="2 3">
    <name type="scientific">Amphritea atlantica</name>
    <dbReference type="NCBI Taxonomy" id="355243"/>
    <lineage>
        <taxon>Bacteria</taxon>
        <taxon>Pseudomonadati</taxon>
        <taxon>Pseudomonadota</taxon>
        <taxon>Gammaproteobacteria</taxon>
        <taxon>Oceanospirillales</taxon>
        <taxon>Oceanospirillaceae</taxon>
        <taxon>Amphritea</taxon>
    </lineage>
</organism>
<evidence type="ECO:0000256" key="1">
    <source>
        <dbReference type="SAM" id="Phobius"/>
    </source>
</evidence>
<feature type="transmembrane region" description="Helical" evidence="1">
    <location>
        <begin position="81"/>
        <end position="99"/>
    </location>
</feature>
<evidence type="ECO:0000313" key="2">
    <source>
        <dbReference type="EMBL" id="UTW05165.1"/>
    </source>
</evidence>